<protein>
    <submittedName>
        <fullName evidence="1">Uncharacterized protein</fullName>
    </submittedName>
</protein>
<evidence type="ECO:0000313" key="1">
    <source>
        <dbReference type="EMBL" id="KAK6622066.1"/>
    </source>
</evidence>
<organism evidence="1 2">
    <name type="scientific">Polyplax serrata</name>
    <name type="common">Common mouse louse</name>
    <dbReference type="NCBI Taxonomy" id="468196"/>
    <lineage>
        <taxon>Eukaryota</taxon>
        <taxon>Metazoa</taxon>
        <taxon>Ecdysozoa</taxon>
        <taxon>Arthropoda</taxon>
        <taxon>Hexapoda</taxon>
        <taxon>Insecta</taxon>
        <taxon>Pterygota</taxon>
        <taxon>Neoptera</taxon>
        <taxon>Paraneoptera</taxon>
        <taxon>Psocodea</taxon>
        <taxon>Troctomorpha</taxon>
        <taxon>Phthiraptera</taxon>
        <taxon>Anoplura</taxon>
        <taxon>Polyplacidae</taxon>
        <taxon>Polyplax</taxon>
    </lineage>
</organism>
<proteinExistence type="predicted"/>
<name>A0ABR1ALA6_POLSC</name>
<dbReference type="EMBL" id="JAWJWF010000047">
    <property type="protein sequence ID" value="KAK6622066.1"/>
    <property type="molecule type" value="Genomic_DNA"/>
</dbReference>
<evidence type="ECO:0000313" key="2">
    <source>
        <dbReference type="Proteomes" id="UP001359485"/>
    </source>
</evidence>
<dbReference type="Proteomes" id="UP001359485">
    <property type="component" value="Unassembled WGS sequence"/>
</dbReference>
<keyword evidence="2" id="KW-1185">Reference proteome</keyword>
<accession>A0ABR1ALA6</accession>
<gene>
    <name evidence="1" type="ORF">RUM44_001873</name>
</gene>
<sequence>MEDFFIRRPEDLQTSNVVLLPYFSYVQDRKSTNAFKAPVEMQTKTALWHCLVHVALGILYKNPEVVTSTNYTNE</sequence>
<comment type="caution">
    <text evidence="1">The sequence shown here is derived from an EMBL/GenBank/DDBJ whole genome shotgun (WGS) entry which is preliminary data.</text>
</comment>
<reference evidence="1 2" key="1">
    <citation type="submission" date="2023-09" db="EMBL/GenBank/DDBJ databases">
        <title>Genomes of two closely related lineages of the louse Polyplax serrata with different host specificities.</title>
        <authorList>
            <person name="Martinu J."/>
            <person name="Tarabai H."/>
            <person name="Stefka J."/>
            <person name="Hypsa V."/>
        </authorList>
    </citation>
    <scope>NUCLEOTIDE SEQUENCE [LARGE SCALE GENOMIC DNA]</scope>
    <source>
        <strain evidence="1">98ZLc_SE</strain>
    </source>
</reference>